<sequence length="1566" mass="169071">MMQCHASSHNVGSRSLPELSKREGNQLQRGCSRAAASSRRPVVAYAAASNGNSGSSRSSSRVRSAADGLFKNAATVSLASSDDEQSAAAAAAAAGAGLAAPSQLHLPKHWEEQIRTAPLGRRRVLQRYVSQVAVVNALEPLMRSLTDSQLAEQTLRFRDILARNTHRLQDALNELLPEAFATVREASRRVLGMRHFDSQLVGGMVLHEGQIAEMATGEGKTLVAVLAAYLNALPGTLTNPPTLLAAANSNSSSSSHVAHERLHVGGVHVVTVNDYLAARDAEWMGKVYRRSPNPPTLLAAANSNSSSSSHVAHERLHVGGVHVVTVNDYLAARDAEWMGKVYSFLGLTVGAVQSNISVEAAQAAYSCHITYVTGQELCFTYLKDNTAQSAAELVLPDVLGFAVVDEVDSILIDESRNPMIISQPRSDNSTLVATVDGAVRKLWALVMRGVESAVARQPERPRAEVEAAVKARYLVLDTKQRSLSLSQEGMALLFALLAEQPGVVFRAAVREGRPATLMDLWEDDVPWGNMAITSLKAYQYYTCGVQYIVRDGQVVIVDESTGRVRPISRYSGGLHQAIEAKEDVEVKPDSHATASITFQVFFRFYQKLAGMTGTARSAAAEFYEIYGLRVVPIPTNKPPRRKDLPLRLYYTEQDKLAYVVSVVESCWADGRPVLIGTSSVNESEAVLQVLQEWCRPAFRAASKRVQLLNAKPENVRLEAQVVAQAGLPAAVTIATNMAGRGTDIILGGNPEGLTRMGLLRLVYRRLMPRLEACFVEPAAGGAEAQAATCELDALCPAMPLDVFEVYDVSSVSEIKARSPAEAASGLPRDLHLALLAAMMLSEVGGTALEGGNLSHDDLRQLASAALSAADVVRRTTLRRLRETYGHTKLQELDFTTVVAPKAEAVFQELCHTLQPYYMGHNAPLSATAAEDEEASSSGPAGAVAAAALQRLGPALEQLQQFGAKAALFLWLWFDQQCEAMAEQVVAAGGLLVLGTSLQEGERIELQLRGRAGRQGDPGTTQLMFDVGDPLISNFGMQTFQQLAGSLLSSGQLLPYQESVVVDLLHREVQKSMENQWQMARLETKRYDEVLEVYRRNLYSLRRLILTGDSQQRNRVMHMFIQQWVDQLVASLIDAAAGPAAWTRETLSAAEALAVPAAAGMATQQYGRPASPNSRRSSSSIGSGSLGSSSSEAARQQQQQQQQQRISPLSALMWHIHRLVNPPELVNKMQVEFKTVADGIAYDTTAQTVLQLTQAAAASGNGSSQQQQQQPRVATVPINVAEVTVLGPEQVQQLAAYLVEGAALPWPVPQFQVGFKTQLALAAHAKLFGTPAAAAYSSSHTTTSSSSSSSEPLQLPEHWSLPEGLLAMQRPPVKGRHAAKVQVLRNYLGTSLIHAYELRHLTLRQLLVSSSAGAAGSSSGMLDLDAELYLQAYCRSVMLEWVDALWSCFLEDVDKLRHAVGLKAYSSQQPLEEFRLEANRAFLVLLDSYRDAVVARLMVPDLNFSLLLDQQLDSLGEGDLPGSMQQPGTAAGVNGAVNGRGAGSNGRQPQGGDMLQPAGAANQRRMA</sequence>
<feature type="region of interest" description="Disordered" evidence="12">
    <location>
        <begin position="1"/>
        <end position="40"/>
    </location>
</feature>
<dbReference type="InterPro" id="IPR014001">
    <property type="entry name" value="Helicase_ATP-bd"/>
</dbReference>
<evidence type="ECO:0000313" key="16">
    <source>
        <dbReference type="Proteomes" id="UP000256970"/>
    </source>
</evidence>
<evidence type="ECO:0000256" key="2">
    <source>
        <dbReference type="ARBA" id="ARBA00007650"/>
    </source>
</evidence>
<dbReference type="InterPro" id="IPR000185">
    <property type="entry name" value="SecA"/>
</dbReference>
<proteinExistence type="inferred from homology"/>
<keyword evidence="16" id="KW-1185">Reference proteome</keyword>
<dbReference type="SUPFAM" id="SSF81886">
    <property type="entry name" value="Helical scaffold and wing domains of SecA"/>
    <property type="match status" value="2"/>
</dbReference>
<dbReference type="GO" id="GO:0006886">
    <property type="term" value="P:intracellular protein transport"/>
    <property type="evidence" value="ECO:0007669"/>
    <property type="project" value="InterPro"/>
</dbReference>
<dbReference type="SUPFAM" id="SSF81767">
    <property type="entry name" value="Pre-protein crosslinking domain of SecA"/>
    <property type="match status" value="1"/>
</dbReference>
<gene>
    <name evidence="15" type="ORF">BQ4739_LOCUS5859</name>
</gene>
<evidence type="ECO:0000256" key="3">
    <source>
        <dbReference type="ARBA" id="ARBA00012047"/>
    </source>
</evidence>
<dbReference type="GO" id="GO:0017038">
    <property type="term" value="P:protein import"/>
    <property type="evidence" value="ECO:0007669"/>
    <property type="project" value="InterPro"/>
</dbReference>
<evidence type="ECO:0000256" key="11">
    <source>
        <dbReference type="ARBA" id="ARBA00034043"/>
    </source>
</evidence>
<feature type="compositionally biased region" description="Low complexity" evidence="12">
    <location>
        <begin position="1527"/>
        <end position="1536"/>
    </location>
</feature>
<keyword evidence="9" id="KW-0811">Translocation</keyword>
<dbReference type="GO" id="GO:0005524">
    <property type="term" value="F:ATP binding"/>
    <property type="evidence" value="ECO:0007669"/>
    <property type="project" value="UniProtKB-KW"/>
</dbReference>
<feature type="compositionally biased region" description="Polar residues" evidence="12">
    <location>
        <begin position="1"/>
        <end position="13"/>
    </location>
</feature>
<feature type="region of interest" description="Disordered" evidence="12">
    <location>
        <begin position="1163"/>
        <end position="1203"/>
    </location>
</feature>
<dbReference type="GO" id="GO:0016020">
    <property type="term" value="C:membrane"/>
    <property type="evidence" value="ECO:0007669"/>
    <property type="project" value="UniProtKB-SubCell"/>
</dbReference>
<dbReference type="InterPro" id="IPR044722">
    <property type="entry name" value="SecA_SF2_C"/>
</dbReference>
<keyword evidence="4" id="KW-0813">Transport</keyword>
<comment type="similarity">
    <text evidence="2">Belongs to the SecA family.</text>
</comment>
<dbReference type="GO" id="GO:0009941">
    <property type="term" value="C:chloroplast envelope"/>
    <property type="evidence" value="ECO:0007669"/>
    <property type="project" value="TreeGrafter"/>
</dbReference>
<evidence type="ECO:0000256" key="12">
    <source>
        <dbReference type="SAM" id="MobiDB-lite"/>
    </source>
</evidence>
<keyword evidence="10" id="KW-0472">Membrane</keyword>
<evidence type="ECO:0000313" key="15">
    <source>
        <dbReference type="EMBL" id="SZX65428.1"/>
    </source>
</evidence>
<organism evidence="15 16">
    <name type="scientific">Tetradesmus obliquus</name>
    <name type="common">Green alga</name>
    <name type="synonym">Acutodesmus obliquus</name>
    <dbReference type="NCBI Taxonomy" id="3088"/>
    <lineage>
        <taxon>Eukaryota</taxon>
        <taxon>Viridiplantae</taxon>
        <taxon>Chlorophyta</taxon>
        <taxon>core chlorophytes</taxon>
        <taxon>Chlorophyceae</taxon>
        <taxon>CS clade</taxon>
        <taxon>Sphaeropleales</taxon>
        <taxon>Scenedesmaceae</taxon>
        <taxon>Tetradesmus</taxon>
    </lineage>
</organism>
<feature type="region of interest" description="Disordered" evidence="12">
    <location>
        <begin position="1517"/>
        <end position="1566"/>
    </location>
</feature>
<dbReference type="InterPro" id="IPR027417">
    <property type="entry name" value="P-loop_NTPase"/>
</dbReference>
<dbReference type="PANTHER" id="PTHR30612:SF11">
    <property type="entry name" value="PROTEIN TRANSLOCASE SUBUNIT SECA2, CHLOROPLASTIC"/>
    <property type="match status" value="1"/>
</dbReference>
<keyword evidence="6" id="KW-0067">ATP-binding</keyword>
<keyword evidence="7" id="KW-0653">Protein transport</keyword>
<dbReference type="SMART" id="SM00957">
    <property type="entry name" value="SecA_DEAD"/>
    <property type="match status" value="1"/>
</dbReference>
<comment type="subcellular location">
    <subcellularLocation>
        <location evidence="1">Membrane</location>
        <topology evidence="1">Peripheral membrane protein</topology>
    </subcellularLocation>
</comment>
<dbReference type="PANTHER" id="PTHR30612">
    <property type="entry name" value="SECA INNER MEMBRANE COMPONENT OF SEC PROTEIN SECRETION SYSTEM"/>
    <property type="match status" value="1"/>
</dbReference>
<dbReference type="PRINTS" id="PR00906">
    <property type="entry name" value="SECA"/>
</dbReference>
<dbReference type="EMBL" id="FNXT01000638">
    <property type="protein sequence ID" value="SZX65428.1"/>
    <property type="molecule type" value="Genomic_DNA"/>
</dbReference>
<evidence type="ECO:0000256" key="9">
    <source>
        <dbReference type="ARBA" id="ARBA00023010"/>
    </source>
</evidence>
<evidence type="ECO:0000256" key="10">
    <source>
        <dbReference type="ARBA" id="ARBA00023136"/>
    </source>
</evidence>
<keyword evidence="8" id="KW-1278">Translocase</keyword>
<dbReference type="Pfam" id="PF21090">
    <property type="entry name" value="P-loop_SecA"/>
    <property type="match status" value="2"/>
</dbReference>
<evidence type="ECO:0000256" key="7">
    <source>
        <dbReference type="ARBA" id="ARBA00022927"/>
    </source>
</evidence>
<evidence type="ECO:0000259" key="13">
    <source>
        <dbReference type="PROSITE" id="PS51192"/>
    </source>
</evidence>
<dbReference type="InterPro" id="IPR020937">
    <property type="entry name" value="SecA_CS"/>
</dbReference>
<feature type="domain" description="Helicase ATP-binding" evidence="13">
    <location>
        <begin position="201"/>
        <end position="453"/>
    </location>
</feature>
<dbReference type="GO" id="GO:0006605">
    <property type="term" value="P:protein targeting"/>
    <property type="evidence" value="ECO:0007669"/>
    <property type="project" value="InterPro"/>
</dbReference>
<reference evidence="15 16" key="1">
    <citation type="submission" date="2016-10" db="EMBL/GenBank/DDBJ databases">
        <authorList>
            <person name="Cai Z."/>
        </authorList>
    </citation>
    <scope>NUCLEOTIDE SEQUENCE [LARGE SCALE GENOMIC DNA]</scope>
</reference>
<evidence type="ECO:0000256" key="6">
    <source>
        <dbReference type="ARBA" id="ARBA00022840"/>
    </source>
</evidence>
<keyword evidence="5" id="KW-0547">Nucleotide-binding</keyword>
<evidence type="ECO:0000256" key="4">
    <source>
        <dbReference type="ARBA" id="ARBA00022448"/>
    </source>
</evidence>
<dbReference type="Pfam" id="PF07517">
    <property type="entry name" value="SecA_DEAD"/>
    <property type="match status" value="3"/>
</dbReference>
<evidence type="ECO:0000259" key="14">
    <source>
        <dbReference type="PROSITE" id="PS51196"/>
    </source>
</evidence>
<dbReference type="EC" id="7.4.2.4" evidence="3"/>
<dbReference type="InterPro" id="IPR014018">
    <property type="entry name" value="SecA_motor_DEAD"/>
</dbReference>
<dbReference type="InterPro" id="IPR011116">
    <property type="entry name" value="SecA_Wing/Scaffold"/>
</dbReference>
<dbReference type="PROSITE" id="PS51196">
    <property type="entry name" value="SECA_MOTOR_DEAD"/>
    <property type="match status" value="1"/>
</dbReference>
<dbReference type="Proteomes" id="UP000256970">
    <property type="component" value="Unassembled WGS sequence"/>
</dbReference>
<dbReference type="InterPro" id="IPR036266">
    <property type="entry name" value="SecA_Wing/Scaffold_sf"/>
</dbReference>
<dbReference type="PROSITE" id="PS51192">
    <property type="entry name" value="HELICASE_ATP_BIND_1"/>
    <property type="match status" value="1"/>
</dbReference>
<dbReference type="PROSITE" id="PS01312">
    <property type="entry name" value="SECA"/>
    <property type="match status" value="1"/>
</dbReference>
<protein>
    <recommendedName>
        <fullName evidence="3">chloroplast protein-transporting ATPase</fullName>
        <ecNumber evidence="3">7.4.2.4</ecNumber>
    </recommendedName>
</protein>
<evidence type="ECO:0000256" key="5">
    <source>
        <dbReference type="ARBA" id="ARBA00022741"/>
    </source>
</evidence>
<dbReference type="InterPro" id="IPR036670">
    <property type="entry name" value="SecA_X-link_sf"/>
</dbReference>
<dbReference type="STRING" id="3088.A0A383VIS7"/>
<feature type="domain" description="SecA family profile" evidence="14">
    <location>
        <begin position="110"/>
        <end position="1055"/>
    </location>
</feature>
<evidence type="ECO:0000256" key="1">
    <source>
        <dbReference type="ARBA" id="ARBA00004170"/>
    </source>
</evidence>
<feature type="compositionally biased region" description="Low complexity" evidence="12">
    <location>
        <begin position="1173"/>
        <end position="1203"/>
    </location>
</feature>
<dbReference type="SMART" id="SM00958">
    <property type="entry name" value="SecA_PP_bind"/>
    <property type="match status" value="1"/>
</dbReference>
<dbReference type="Gene3D" id="3.40.50.300">
    <property type="entry name" value="P-loop containing nucleotide triphosphate hydrolases"/>
    <property type="match status" value="4"/>
</dbReference>
<dbReference type="SUPFAM" id="SSF52540">
    <property type="entry name" value="P-loop containing nucleoside triphosphate hydrolases"/>
    <property type="match status" value="3"/>
</dbReference>
<dbReference type="InterPro" id="IPR011130">
    <property type="entry name" value="SecA_preprotein_X-link_dom"/>
</dbReference>
<dbReference type="Gene3D" id="3.90.1440.10">
    <property type="entry name" value="SecA, preprotein cross-linking domain"/>
    <property type="match status" value="1"/>
</dbReference>
<dbReference type="Pfam" id="PF01043">
    <property type="entry name" value="SecA_PP_bind"/>
    <property type="match status" value="1"/>
</dbReference>
<dbReference type="InterPro" id="IPR011115">
    <property type="entry name" value="SecA_DEAD"/>
</dbReference>
<accession>A0A383VIS7</accession>
<name>A0A383VIS7_TETOB</name>
<dbReference type="Gene3D" id="1.10.3060.10">
    <property type="entry name" value="Helical scaffold and wing domains of SecA"/>
    <property type="match status" value="2"/>
</dbReference>
<evidence type="ECO:0000256" key="8">
    <source>
        <dbReference type="ARBA" id="ARBA00022967"/>
    </source>
</evidence>
<dbReference type="GO" id="GO:0016464">
    <property type="term" value="F:chloroplast protein-transporting ATPase activity"/>
    <property type="evidence" value="ECO:0007669"/>
    <property type="project" value="UniProtKB-EC"/>
</dbReference>
<dbReference type="Pfam" id="PF07516">
    <property type="entry name" value="SecA_SW"/>
    <property type="match status" value="2"/>
</dbReference>
<comment type="catalytic activity">
    <reaction evidence="11">
        <text>ATP + H2O + chloroplast-proteinSide 1 = ADP + phosphate + chloroplast-proteinSide 2.</text>
        <dbReference type="EC" id="7.4.2.4"/>
    </reaction>
</comment>
<dbReference type="CDD" id="cd17928">
    <property type="entry name" value="DEXDc_SecA"/>
    <property type="match status" value="1"/>
</dbReference>
<dbReference type="HAMAP" id="MF_01382">
    <property type="entry name" value="SecA"/>
    <property type="match status" value="1"/>
</dbReference>